<dbReference type="AlphaFoldDB" id="G0U3L5"/>
<dbReference type="EMBL" id="HE573025">
    <property type="protein sequence ID" value="CCC50872.1"/>
    <property type="molecule type" value="Genomic_DNA"/>
</dbReference>
<organism evidence="1">
    <name type="scientific">Trypanosoma vivax (strain Y486)</name>
    <dbReference type="NCBI Taxonomy" id="1055687"/>
    <lineage>
        <taxon>Eukaryota</taxon>
        <taxon>Discoba</taxon>
        <taxon>Euglenozoa</taxon>
        <taxon>Kinetoplastea</taxon>
        <taxon>Metakinetoplastina</taxon>
        <taxon>Trypanosomatida</taxon>
        <taxon>Trypanosomatidae</taxon>
        <taxon>Trypanosoma</taxon>
        <taxon>Duttonella</taxon>
    </lineage>
</organism>
<name>G0U3L5_TRYVY</name>
<reference evidence="1" key="1">
    <citation type="journal article" date="2012" name="Proc. Natl. Acad. Sci. U.S.A.">
        <title>Antigenic diversity is generated by distinct evolutionary mechanisms in African trypanosome species.</title>
        <authorList>
            <person name="Jackson A.P."/>
            <person name="Berry A."/>
            <person name="Aslett M."/>
            <person name="Allison H.C."/>
            <person name="Burton P."/>
            <person name="Vavrova-Anderson J."/>
            <person name="Brown R."/>
            <person name="Browne H."/>
            <person name="Corton N."/>
            <person name="Hauser H."/>
            <person name="Gamble J."/>
            <person name="Gilderthorp R."/>
            <person name="Marcello L."/>
            <person name="McQuillan J."/>
            <person name="Otto T.D."/>
            <person name="Quail M.A."/>
            <person name="Sanders M.J."/>
            <person name="van Tonder A."/>
            <person name="Ginger M.L."/>
            <person name="Field M.C."/>
            <person name="Barry J.D."/>
            <person name="Hertz-Fowler C."/>
            <person name="Berriman M."/>
        </authorList>
    </citation>
    <scope>NUCLEOTIDE SEQUENCE</scope>
    <source>
        <strain evidence="1">Y486</strain>
    </source>
</reference>
<protein>
    <submittedName>
        <fullName evidence="1">Uncharacterized protein</fullName>
    </submittedName>
</protein>
<accession>G0U3L5</accession>
<gene>
    <name evidence="1" type="ORF">TVY486_0906930</name>
</gene>
<sequence length="99" mass="11439">MLCPCKGTALAPCTHPPTRYMLHSGDSFNIVSRYLYYMYRANTLTSVFHRVKLTGFFHSLQAHTKYSKSPSLLHTHTHTQFLSHLQSIWLTRSLASHFL</sequence>
<proteinExistence type="predicted"/>
<evidence type="ECO:0000313" key="1">
    <source>
        <dbReference type="EMBL" id="CCC50872.1"/>
    </source>
</evidence>